<keyword evidence="5 7" id="KW-1133">Transmembrane helix</keyword>
<dbReference type="Pfam" id="PF06808">
    <property type="entry name" value="DctM"/>
    <property type="match status" value="1"/>
</dbReference>
<dbReference type="NCBIfam" id="TIGR00786">
    <property type="entry name" value="dctM"/>
    <property type="match status" value="1"/>
</dbReference>
<dbReference type="EMBL" id="JACGEP010000001">
    <property type="protein sequence ID" value="MBN3049972.1"/>
    <property type="molecule type" value="Genomic_DNA"/>
</dbReference>
<accession>A0AAE3BCP9</accession>
<protein>
    <recommendedName>
        <fullName evidence="7">TRAP transporter large permease protein</fullName>
    </recommendedName>
</protein>
<evidence type="ECO:0000256" key="3">
    <source>
        <dbReference type="ARBA" id="ARBA00022519"/>
    </source>
</evidence>
<keyword evidence="3 7" id="KW-0997">Cell inner membrane</keyword>
<dbReference type="RefSeq" id="WP_180786233.1">
    <property type="nucleotide sequence ID" value="NZ_JACDSF010000029.1"/>
</dbReference>
<dbReference type="AlphaFoldDB" id="A0AAE3BCP9"/>
<evidence type="ECO:0000256" key="6">
    <source>
        <dbReference type="ARBA" id="ARBA00023136"/>
    </source>
</evidence>
<dbReference type="PANTHER" id="PTHR33362:SF2">
    <property type="entry name" value="TRAP TRANSPORTER LARGE PERMEASE PROTEIN"/>
    <property type="match status" value="1"/>
</dbReference>
<keyword evidence="7" id="KW-0813">Transport</keyword>
<evidence type="ECO:0000313" key="10">
    <source>
        <dbReference type="Proteomes" id="UP000768524"/>
    </source>
</evidence>
<dbReference type="InterPro" id="IPR010656">
    <property type="entry name" value="DctM"/>
</dbReference>
<evidence type="ECO:0000256" key="5">
    <source>
        <dbReference type="ARBA" id="ARBA00022989"/>
    </source>
</evidence>
<feature type="transmembrane region" description="Helical" evidence="7">
    <location>
        <begin position="398"/>
        <end position="421"/>
    </location>
</feature>
<feature type="domain" description="TRAP C4-dicarboxylate transport system permease DctM subunit" evidence="8">
    <location>
        <begin position="7"/>
        <end position="417"/>
    </location>
</feature>
<dbReference type="GO" id="GO:0005886">
    <property type="term" value="C:plasma membrane"/>
    <property type="evidence" value="ECO:0007669"/>
    <property type="project" value="UniProtKB-SubCell"/>
</dbReference>
<evidence type="ECO:0000256" key="7">
    <source>
        <dbReference type="RuleBase" id="RU369079"/>
    </source>
</evidence>
<comment type="caution">
    <text evidence="7">Lacks conserved residue(s) required for the propagation of feature annotation.</text>
</comment>
<sequence length="430" mass="45795">MDAFVLLASLAILLAVGVPVAYSVGLSAIIGAFWIDIPLEAVMIQITSGVNKFSLLAIPFFILAGAIMAEGGIARRLVNFAYIFVGFIRGGLSLVNIVASTFFGAISGSSVADTASIGSVMIPEMEKKGYPRDFAAAVTASGSVQAILIPPSHNSVIYSLAAGGSVSIASLFIAGILPGILLGLTLMVMCVGFAHKRGYPKGEVVPFRQALKIFVDTLWGLMTVVIIMGGILSGIFTATESAAIACLWSFFVTMFIYKDYKWSELPTLMYRTVKTVTIVMILIGFAAAFGAVMTYMQLPSRITAFFTSISDNKYVILMCINIMLLILGTLMDMAPLILILTPVLLPVAVSLGIDPVHFGMIMMVNLGVGLITPPVGSVLFVASAVSKQKIEQVVKAMLPFYCGLFVVLMLVTYIPAISLWLPKLFGVHTG</sequence>
<feature type="transmembrane region" description="Helical" evidence="7">
    <location>
        <begin position="336"/>
        <end position="353"/>
    </location>
</feature>
<dbReference type="InterPro" id="IPR004681">
    <property type="entry name" value="TRAP_DctM"/>
</dbReference>
<dbReference type="PANTHER" id="PTHR33362">
    <property type="entry name" value="SIALIC ACID TRAP TRANSPORTER PERMEASE PROTEIN SIAT-RELATED"/>
    <property type="match status" value="1"/>
</dbReference>
<feature type="transmembrane region" description="Helical" evidence="7">
    <location>
        <begin position="53"/>
        <end position="73"/>
    </location>
</feature>
<gene>
    <name evidence="9" type="ORF">H4F45_00360</name>
</gene>
<comment type="subunit">
    <text evidence="7">The complex comprises the extracytoplasmic solute receptor protein and the two transmembrane proteins.</text>
</comment>
<organism evidence="9 10">
    <name type="scientific">Pectobacterium brasiliense</name>
    <dbReference type="NCBI Taxonomy" id="180957"/>
    <lineage>
        <taxon>Bacteria</taxon>
        <taxon>Pseudomonadati</taxon>
        <taxon>Pseudomonadota</taxon>
        <taxon>Gammaproteobacteria</taxon>
        <taxon>Enterobacterales</taxon>
        <taxon>Pectobacteriaceae</taxon>
        <taxon>Pectobacterium</taxon>
    </lineage>
</organism>
<evidence type="ECO:0000256" key="2">
    <source>
        <dbReference type="ARBA" id="ARBA00022475"/>
    </source>
</evidence>
<comment type="subcellular location">
    <subcellularLocation>
        <location evidence="1 7">Cell inner membrane</location>
        <topology evidence="1 7">Multi-pass membrane protein</topology>
    </subcellularLocation>
</comment>
<comment type="function">
    <text evidence="7">Part of the tripartite ATP-independent periplasmic (TRAP) transport system.</text>
</comment>
<evidence type="ECO:0000256" key="1">
    <source>
        <dbReference type="ARBA" id="ARBA00004429"/>
    </source>
</evidence>
<evidence type="ECO:0000256" key="4">
    <source>
        <dbReference type="ARBA" id="ARBA00022692"/>
    </source>
</evidence>
<feature type="transmembrane region" description="Helical" evidence="7">
    <location>
        <begin position="213"/>
        <end position="236"/>
    </location>
</feature>
<comment type="caution">
    <text evidence="9">The sequence shown here is derived from an EMBL/GenBank/DDBJ whole genome shotgun (WGS) entry which is preliminary data.</text>
</comment>
<feature type="transmembrane region" description="Helical" evidence="7">
    <location>
        <begin position="168"/>
        <end position="193"/>
    </location>
</feature>
<feature type="transmembrane region" description="Helical" evidence="7">
    <location>
        <begin position="359"/>
        <end position="386"/>
    </location>
</feature>
<dbReference type="Proteomes" id="UP000768524">
    <property type="component" value="Unassembled WGS sequence"/>
</dbReference>
<reference evidence="9" key="1">
    <citation type="submission" date="2020-07" db="EMBL/GenBank/DDBJ databases">
        <title>A pangenomic view of the genus Pectobacterium provides insights into genome organization, phylogeny, and virulence.</title>
        <authorList>
            <person name="Jonkheer E."/>
            <person name="Brankovics B."/>
            <person name="Houwers I."/>
            <person name="Van Der Wolf J."/>
            <person name="Bonants P."/>
            <person name="Vreeburg R."/>
            <person name="Bollema R."/>
            <person name="De Haan J."/>
            <person name="Berke L."/>
            <person name="De Ridder D."/>
            <person name="Smit S."/>
            <person name="Van Der Lee T.A.J."/>
        </authorList>
    </citation>
    <scope>NUCLEOTIDE SEQUENCE</scope>
    <source>
        <strain evidence="9">NAK:433</strain>
    </source>
</reference>
<proteinExistence type="inferred from homology"/>
<keyword evidence="2" id="KW-1003">Cell membrane</keyword>
<evidence type="ECO:0000313" key="9">
    <source>
        <dbReference type="EMBL" id="MBN3049972.1"/>
    </source>
</evidence>
<keyword evidence="6 7" id="KW-0472">Membrane</keyword>
<dbReference type="GO" id="GO:0022857">
    <property type="term" value="F:transmembrane transporter activity"/>
    <property type="evidence" value="ECO:0007669"/>
    <property type="project" value="UniProtKB-UniRule"/>
</dbReference>
<feature type="transmembrane region" description="Helical" evidence="7">
    <location>
        <begin position="242"/>
        <end position="260"/>
    </location>
</feature>
<name>A0AAE3BCP9_9GAMM</name>
<feature type="transmembrane region" description="Helical" evidence="7">
    <location>
        <begin position="314"/>
        <end position="331"/>
    </location>
</feature>
<dbReference type="PIRSF" id="PIRSF006066">
    <property type="entry name" value="HI0050"/>
    <property type="match status" value="1"/>
</dbReference>
<evidence type="ECO:0000259" key="8">
    <source>
        <dbReference type="Pfam" id="PF06808"/>
    </source>
</evidence>
<keyword evidence="4 7" id="KW-0812">Transmembrane</keyword>
<comment type="similarity">
    <text evidence="7">Belongs to the TRAP transporter large permease family.</text>
</comment>
<feature type="transmembrane region" description="Helical" evidence="7">
    <location>
        <begin position="272"/>
        <end position="294"/>
    </location>
</feature>
<feature type="transmembrane region" description="Helical" evidence="7">
    <location>
        <begin position="80"/>
        <end position="106"/>
    </location>
</feature>